<dbReference type="GO" id="GO:0000166">
    <property type="term" value="F:nucleotide binding"/>
    <property type="evidence" value="ECO:0007669"/>
    <property type="project" value="UniProtKB-KW"/>
</dbReference>
<evidence type="ECO:0000259" key="10">
    <source>
        <dbReference type="SMART" id="SM00839"/>
    </source>
</evidence>
<feature type="binding site" evidence="7">
    <location>
        <position position="380"/>
    </location>
    <ligand>
        <name>substrate</name>
    </ligand>
</feature>
<dbReference type="InterPro" id="IPR006097">
    <property type="entry name" value="Glu/Leu/Phe/Val/Trp_DH_dimer"/>
</dbReference>
<evidence type="ECO:0000313" key="12">
    <source>
        <dbReference type="Proteomes" id="UP000675379"/>
    </source>
</evidence>
<feature type="binding site" evidence="7">
    <location>
        <position position="167"/>
    </location>
    <ligand>
        <name>substrate</name>
    </ligand>
</feature>
<dbReference type="InterPro" id="IPR006096">
    <property type="entry name" value="Glu/Leu/Phe/Val/Trp_DH_C"/>
</dbReference>
<dbReference type="InterPro" id="IPR046346">
    <property type="entry name" value="Aminoacid_DH-like_N_sf"/>
</dbReference>
<dbReference type="Gene3D" id="3.40.50.10860">
    <property type="entry name" value="Leucine Dehydrogenase, chain A, domain 1"/>
    <property type="match status" value="1"/>
</dbReference>
<evidence type="ECO:0000256" key="4">
    <source>
        <dbReference type="ARBA" id="ARBA00023002"/>
    </source>
</evidence>
<comment type="caution">
    <text evidence="11">The sequence shown here is derived from an EMBL/GenBank/DDBJ whole genome shotgun (WGS) entry which is preliminary data.</text>
</comment>
<dbReference type="GO" id="GO:0004354">
    <property type="term" value="F:glutamate dehydrogenase (NADP+) activity"/>
    <property type="evidence" value="ECO:0007669"/>
    <property type="project" value="TreeGrafter"/>
</dbReference>
<feature type="binding site" evidence="7">
    <location>
        <position position="92"/>
    </location>
    <ligand>
        <name>substrate</name>
    </ligand>
</feature>
<dbReference type="GO" id="GO:0006537">
    <property type="term" value="P:glutamate biosynthetic process"/>
    <property type="evidence" value="ECO:0007669"/>
    <property type="project" value="TreeGrafter"/>
</dbReference>
<gene>
    <name evidence="11" type="primary">gdhA</name>
    <name evidence="11" type="ORF">KCG48_12750</name>
</gene>
<evidence type="ECO:0000256" key="2">
    <source>
        <dbReference type="ARBA" id="ARBA00011643"/>
    </source>
</evidence>
<dbReference type="GO" id="GO:0005829">
    <property type="term" value="C:cytosol"/>
    <property type="evidence" value="ECO:0007669"/>
    <property type="project" value="TreeGrafter"/>
</dbReference>
<dbReference type="FunFam" id="3.40.50.720:FF:000030">
    <property type="entry name" value="Glutamate dehydrogenase"/>
    <property type="match status" value="1"/>
</dbReference>
<dbReference type="PRINTS" id="PR00082">
    <property type="entry name" value="GLFDHDRGNASE"/>
</dbReference>
<reference evidence="11" key="1">
    <citation type="submission" date="2021-04" db="EMBL/GenBank/DDBJ databases">
        <title>Proteiniclasticum sedimins sp. nov., an obligate anaerobic bacterium isolated from anaerobic sludge.</title>
        <authorList>
            <person name="Liu J."/>
        </authorList>
    </citation>
    <scope>NUCLEOTIDE SEQUENCE</scope>
    <source>
        <strain evidence="11">BAD-10</strain>
    </source>
</reference>
<organism evidence="11 12">
    <name type="scientific">Proteiniclasticum sediminis</name>
    <dbReference type="NCBI Taxonomy" id="2804028"/>
    <lineage>
        <taxon>Bacteria</taxon>
        <taxon>Bacillati</taxon>
        <taxon>Bacillota</taxon>
        <taxon>Clostridia</taxon>
        <taxon>Eubacteriales</taxon>
        <taxon>Clostridiaceae</taxon>
        <taxon>Proteiniclasticum</taxon>
    </lineage>
</organism>
<dbReference type="CDD" id="cd05313">
    <property type="entry name" value="NAD_bind_2_Glu_DH"/>
    <property type="match status" value="1"/>
</dbReference>
<accession>A0A941CR10</accession>
<dbReference type="Pfam" id="PF02812">
    <property type="entry name" value="ELFV_dehydrog_N"/>
    <property type="match status" value="1"/>
</dbReference>
<evidence type="ECO:0000256" key="7">
    <source>
        <dbReference type="PIRSR" id="PIRSR000185-2"/>
    </source>
</evidence>
<name>A0A941CR10_9CLOT</name>
<sequence length="447" mass="48851">MNAMTYVESVLEKVKRMNPGEEEFQAAVTEVLHCLTPVLEKNPQYMTHNILERLVEPERQIIFSVPWMDDRGKVQVNRGYRIQFSNALGPYKGGLRFHPSVNLSIIKFLGFEQVFKNALTGRPIGGGKGGSDFDPKGKSDMEIMRFCQSFMNELSRHIGENVDVPAGDIGVGGREIGYLYGQYKKIKGASEPGVITGKGPIYGGSLGRPEATGYGLVYFVREILTHQGITLAGKRAVVSGSGNVALYAMEKLQALGVKVVACSDSHGYIYDEEGIDLEVVKTIKDVERQRISEYPLRANRGEYYPGFKKIWEVPCDLALPCSTQNEIDGKSAGKLVKNGVLLVGEGSNMSSTLEAQRIYKEQGILFAPAKAANAGGVAVSALEMTQNAMRTSWELEKVDSLLHKIMQNIFQDAMDAAAQYGHPEDLVLGANIAGFVKVADAMVAQGL</sequence>
<dbReference type="FunFam" id="3.40.50.10860:FF:000002">
    <property type="entry name" value="Glutamate dehydrogenase"/>
    <property type="match status" value="1"/>
</dbReference>
<keyword evidence="7" id="KW-0520">NAD</keyword>
<dbReference type="Pfam" id="PF00208">
    <property type="entry name" value="ELFV_dehydrog"/>
    <property type="match status" value="1"/>
</dbReference>
<dbReference type="InterPro" id="IPR006095">
    <property type="entry name" value="Glu/Leu/Phe/Val/Trp_DH"/>
</dbReference>
<feature type="domain" description="Glutamate/phenylalanine/leucine/valine/L-tryptophan dehydrogenase C-terminal" evidence="10">
    <location>
        <begin position="205"/>
        <end position="446"/>
    </location>
</feature>
<dbReference type="AlphaFoldDB" id="A0A941CR10"/>
<dbReference type="InterPro" id="IPR033922">
    <property type="entry name" value="NAD_bind_Glu_DH"/>
</dbReference>
<dbReference type="FunFam" id="1.10.285.10:FF:000001">
    <property type="entry name" value="Glutamate dehydrogenase"/>
    <property type="match status" value="1"/>
</dbReference>
<dbReference type="SUPFAM" id="SSF51735">
    <property type="entry name" value="NAD(P)-binding Rossmann-fold domains"/>
    <property type="match status" value="1"/>
</dbReference>
<dbReference type="Proteomes" id="UP000675379">
    <property type="component" value="Unassembled WGS sequence"/>
</dbReference>
<dbReference type="PIRSF" id="PIRSF000185">
    <property type="entry name" value="Glu_DH"/>
    <property type="match status" value="1"/>
</dbReference>
<keyword evidence="12" id="KW-1185">Reference proteome</keyword>
<feature type="active site" description="Proton donor" evidence="6">
    <location>
        <position position="128"/>
    </location>
</feature>
<dbReference type="Gene3D" id="1.10.285.10">
    <property type="entry name" value="Glutamate Dehydrogenase, chain A, domain 3"/>
    <property type="match status" value="2"/>
</dbReference>
<evidence type="ECO:0000256" key="3">
    <source>
        <dbReference type="ARBA" id="ARBA00012896"/>
    </source>
</evidence>
<feature type="binding site" evidence="7">
    <location>
        <position position="212"/>
    </location>
    <ligand>
        <name>NAD(+)</name>
        <dbReference type="ChEBI" id="CHEBI:57540"/>
    </ligand>
</feature>
<dbReference type="InterPro" id="IPR050724">
    <property type="entry name" value="Glu_Leu_Phe_Val_DH"/>
</dbReference>
<evidence type="ECO:0000256" key="6">
    <source>
        <dbReference type="PIRSR" id="PIRSR000185-1"/>
    </source>
</evidence>
<feature type="binding site" evidence="7">
    <location>
        <position position="243"/>
    </location>
    <ligand>
        <name>NAD(+)</name>
        <dbReference type="ChEBI" id="CHEBI:57540"/>
    </ligand>
</feature>
<feature type="binding site" evidence="7">
    <location>
        <position position="116"/>
    </location>
    <ligand>
        <name>substrate</name>
    </ligand>
</feature>
<keyword evidence="4 5" id="KW-0560">Oxidoreductase</keyword>
<evidence type="ECO:0000256" key="5">
    <source>
        <dbReference type="PIRNR" id="PIRNR000185"/>
    </source>
</evidence>
<dbReference type="SMART" id="SM00839">
    <property type="entry name" value="ELFV_dehydrog"/>
    <property type="match status" value="1"/>
</dbReference>
<comment type="similarity">
    <text evidence="1 5 9">Belongs to the Glu/Leu/Phe/Val dehydrogenases family.</text>
</comment>
<dbReference type="NCBIfam" id="NF006929">
    <property type="entry name" value="PRK09414.1"/>
    <property type="match status" value="1"/>
</dbReference>
<evidence type="ECO:0000256" key="8">
    <source>
        <dbReference type="PIRSR" id="PIRSR000185-3"/>
    </source>
</evidence>
<dbReference type="InterPro" id="IPR014362">
    <property type="entry name" value="Glu_DH"/>
</dbReference>
<feature type="binding site" evidence="7">
    <location>
        <position position="113"/>
    </location>
    <ligand>
        <name>substrate</name>
    </ligand>
</feature>
<keyword evidence="7" id="KW-0547">Nucleotide-binding</keyword>
<dbReference type="PANTHER" id="PTHR43571">
    <property type="entry name" value="NADP-SPECIFIC GLUTAMATE DEHYDROGENASE 1-RELATED"/>
    <property type="match status" value="1"/>
</dbReference>
<feature type="site" description="Important for catalysis" evidence="8">
    <location>
        <position position="168"/>
    </location>
</feature>
<protein>
    <recommendedName>
        <fullName evidence="3 5">Glutamate dehydrogenase</fullName>
    </recommendedName>
</protein>
<dbReference type="InterPro" id="IPR036291">
    <property type="entry name" value="NAD(P)-bd_dom_sf"/>
</dbReference>
<dbReference type="RefSeq" id="WP_211802600.1">
    <property type="nucleotide sequence ID" value="NZ_JAGSCS010000022.1"/>
</dbReference>
<evidence type="ECO:0000313" key="11">
    <source>
        <dbReference type="EMBL" id="MBR0577185.1"/>
    </source>
</evidence>
<dbReference type="Gene3D" id="3.40.50.720">
    <property type="entry name" value="NAD(P)-binding Rossmann-like Domain"/>
    <property type="match status" value="1"/>
</dbReference>
<dbReference type="EMBL" id="JAGSCS010000022">
    <property type="protein sequence ID" value="MBR0577185.1"/>
    <property type="molecule type" value="Genomic_DNA"/>
</dbReference>
<dbReference type="SUPFAM" id="SSF53223">
    <property type="entry name" value="Aminoacid dehydrogenase-like, N-terminal domain"/>
    <property type="match status" value="1"/>
</dbReference>
<dbReference type="PANTHER" id="PTHR43571:SF1">
    <property type="entry name" value="NADP-SPECIFIC GLUTAMATE DEHYDROGENASE 1-RELATED"/>
    <property type="match status" value="1"/>
</dbReference>
<evidence type="ECO:0000256" key="9">
    <source>
        <dbReference type="RuleBase" id="RU004417"/>
    </source>
</evidence>
<evidence type="ECO:0000256" key="1">
    <source>
        <dbReference type="ARBA" id="ARBA00006382"/>
    </source>
</evidence>
<comment type="subunit">
    <text evidence="2">Homohexamer.</text>
</comment>
<proteinExistence type="inferred from homology"/>